<gene>
    <name evidence="2" type="ORF">CL944_02625</name>
</gene>
<comment type="caution">
    <text evidence="2">The sequence shown here is derived from an EMBL/GenBank/DDBJ whole genome shotgun (WGS) entry which is preliminary data.</text>
</comment>
<evidence type="ECO:0000313" key="3">
    <source>
        <dbReference type="Proteomes" id="UP000226712"/>
    </source>
</evidence>
<name>A0A2D6LQA5_9ARCH</name>
<feature type="region of interest" description="Disordered" evidence="1">
    <location>
        <begin position="113"/>
        <end position="167"/>
    </location>
</feature>
<protein>
    <submittedName>
        <fullName evidence="2">Uncharacterized protein</fullName>
    </submittedName>
</protein>
<dbReference type="Proteomes" id="UP000226712">
    <property type="component" value="Unassembled WGS sequence"/>
</dbReference>
<feature type="compositionally biased region" description="Acidic residues" evidence="1">
    <location>
        <begin position="127"/>
        <end position="140"/>
    </location>
</feature>
<dbReference type="EMBL" id="NZBD01000015">
    <property type="protein sequence ID" value="MAG18342.1"/>
    <property type="molecule type" value="Genomic_DNA"/>
</dbReference>
<evidence type="ECO:0000256" key="1">
    <source>
        <dbReference type="SAM" id="MobiDB-lite"/>
    </source>
</evidence>
<organism evidence="2 3">
    <name type="scientific">Candidatus Iainarchaeum sp</name>
    <dbReference type="NCBI Taxonomy" id="3101447"/>
    <lineage>
        <taxon>Archaea</taxon>
        <taxon>Candidatus Iainarchaeota</taxon>
        <taxon>Candidatus Iainarchaeia</taxon>
        <taxon>Candidatus Iainarchaeales</taxon>
        <taxon>Candidatus Iainarchaeaceae</taxon>
        <taxon>Candidatus Iainarchaeum</taxon>
    </lineage>
</organism>
<evidence type="ECO:0000313" key="2">
    <source>
        <dbReference type="EMBL" id="MAG18342.1"/>
    </source>
</evidence>
<proteinExistence type="predicted"/>
<feature type="compositionally biased region" description="Basic and acidic residues" evidence="1">
    <location>
        <begin position="113"/>
        <end position="126"/>
    </location>
</feature>
<accession>A0A2D6LQA5</accession>
<reference evidence="3" key="1">
    <citation type="submission" date="2017-09" db="EMBL/GenBank/DDBJ databases">
        <title>The Reconstruction of 2,631 Draft Metagenome-Assembled Genomes from the Global Oceans.</title>
        <authorList>
            <person name="Tully B.J."/>
            <person name="Graham E.D."/>
            <person name="Heidelberg J.F."/>
        </authorList>
    </citation>
    <scope>NUCLEOTIDE SEQUENCE [LARGE SCALE GENOMIC DNA]</scope>
</reference>
<dbReference type="AlphaFoldDB" id="A0A2D6LQA5"/>
<sequence>MKAIFEVKTIKADWAPPFKKDIATEEYTASENEGFDRIQGNGNDESVFKVLQVQGDRVKLGYSTLFTLKNPGENQIKDKTLWANKGQEETLAYLWGEKGMTKKIVYKGIAPTEMRDRVAEETKQEPEEKEEPIQESEATEETPVQETTSETETKQETTASPMQNLFQ</sequence>